<protein>
    <submittedName>
        <fullName evidence="1">Uncharacterized protein</fullName>
    </submittedName>
</protein>
<organism evidence="1 2">
    <name type="scientific">Dermatophagoides pteronyssinus</name>
    <name type="common">European house dust mite</name>
    <dbReference type="NCBI Taxonomy" id="6956"/>
    <lineage>
        <taxon>Eukaryota</taxon>
        <taxon>Metazoa</taxon>
        <taxon>Ecdysozoa</taxon>
        <taxon>Arthropoda</taxon>
        <taxon>Chelicerata</taxon>
        <taxon>Arachnida</taxon>
        <taxon>Acari</taxon>
        <taxon>Acariformes</taxon>
        <taxon>Sarcoptiformes</taxon>
        <taxon>Astigmata</taxon>
        <taxon>Psoroptidia</taxon>
        <taxon>Analgoidea</taxon>
        <taxon>Pyroglyphidae</taxon>
        <taxon>Dermatophagoidinae</taxon>
        <taxon>Dermatophagoides</taxon>
    </lineage>
</organism>
<evidence type="ECO:0000313" key="1">
    <source>
        <dbReference type="EMBL" id="KAH9413802.1"/>
    </source>
</evidence>
<dbReference type="Proteomes" id="UP000887458">
    <property type="component" value="Unassembled WGS sequence"/>
</dbReference>
<keyword evidence="2" id="KW-1185">Reference proteome</keyword>
<accession>A0ABQ8IUC2</accession>
<reference evidence="1 2" key="2">
    <citation type="journal article" date="2022" name="Mol. Biol. Evol.">
        <title>Comparative Genomics Reveals Insights into the Divergent Evolution of Astigmatic Mites and Household Pest Adaptations.</title>
        <authorList>
            <person name="Xiong Q."/>
            <person name="Wan A.T."/>
            <person name="Liu X."/>
            <person name="Fung C.S."/>
            <person name="Xiao X."/>
            <person name="Malainual N."/>
            <person name="Hou J."/>
            <person name="Wang L."/>
            <person name="Wang M."/>
            <person name="Yang K.Y."/>
            <person name="Cui Y."/>
            <person name="Leung E.L."/>
            <person name="Nong W."/>
            <person name="Shin S.K."/>
            <person name="Au S.W."/>
            <person name="Jeong K.Y."/>
            <person name="Chew F.T."/>
            <person name="Hui J.H."/>
            <person name="Leung T.F."/>
            <person name="Tungtrongchitr A."/>
            <person name="Zhong N."/>
            <person name="Liu Z."/>
            <person name="Tsui S.K."/>
        </authorList>
    </citation>
    <scope>NUCLEOTIDE SEQUENCE [LARGE SCALE GENOMIC DNA]</scope>
    <source>
        <strain evidence="1">Derp</strain>
    </source>
</reference>
<gene>
    <name evidence="1" type="ORF">DERP_014634</name>
</gene>
<comment type="caution">
    <text evidence="1">The sequence shown here is derived from an EMBL/GenBank/DDBJ whole genome shotgun (WGS) entry which is preliminary data.</text>
</comment>
<sequence length="69" mass="8134">MIMIFDIWELKIVMDSLDFLGLKKKTIISNLMSSSSSSFIGNIHLIIEPYILLIYYKFIMNELYPVEKK</sequence>
<name>A0ABQ8IUC2_DERPT</name>
<evidence type="ECO:0000313" key="2">
    <source>
        <dbReference type="Proteomes" id="UP000887458"/>
    </source>
</evidence>
<proteinExistence type="predicted"/>
<dbReference type="EMBL" id="NJHN03000118">
    <property type="protein sequence ID" value="KAH9413802.1"/>
    <property type="molecule type" value="Genomic_DNA"/>
</dbReference>
<reference evidence="1 2" key="1">
    <citation type="journal article" date="2018" name="J. Allergy Clin. Immunol.">
        <title>High-quality assembly of Dermatophagoides pteronyssinus genome and transcriptome reveals a wide range of novel allergens.</title>
        <authorList>
            <person name="Liu X.Y."/>
            <person name="Yang K.Y."/>
            <person name="Wang M.Q."/>
            <person name="Kwok J.S."/>
            <person name="Zeng X."/>
            <person name="Yang Z."/>
            <person name="Xiao X.J."/>
            <person name="Lau C.P."/>
            <person name="Li Y."/>
            <person name="Huang Z.M."/>
            <person name="Ba J.G."/>
            <person name="Yim A.K."/>
            <person name="Ouyang C.Y."/>
            <person name="Ngai S.M."/>
            <person name="Chan T.F."/>
            <person name="Leung E.L."/>
            <person name="Liu L."/>
            <person name="Liu Z.G."/>
            <person name="Tsui S.K."/>
        </authorList>
    </citation>
    <scope>NUCLEOTIDE SEQUENCE [LARGE SCALE GENOMIC DNA]</scope>
    <source>
        <strain evidence="1">Derp</strain>
    </source>
</reference>